<evidence type="ECO:0000313" key="4">
    <source>
        <dbReference type="Proteomes" id="UP000321150"/>
    </source>
</evidence>
<evidence type="ECO:0000256" key="1">
    <source>
        <dbReference type="ARBA" id="ARBA00022801"/>
    </source>
</evidence>
<dbReference type="GO" id="GO:0006508">
    <property type="term" value="P:proteolysis"/>
    <property type="evidence" value="ECO:0007669"/>
    <property type="project" value="InterPro"/>
</dbReference>
<evidence type="ECO:0000259" key="2">
    <source>
        <dbReference type="Pfam" id="PF00326"/>
    </source>
</evidence>
<dbReference type="SUPFAM" id="SSF82171">
    <property type="entry name" value="DPP6 N-terminal domain-like"/>
    <property type="match status" value="1"/>
</dbReference>
<dbReference type="GO" id="GO:0004252">
    <property type="term" value="F:serine-type endopeptidase activity"/>
    <property type="evidence" value="ECO:0007669"/>
    <property type="project" value="TreeGrafter"/>
</dbReference>
<protein>
    <recommendedName>
        <fullName evidence="2">Peptidase S9 prolyl oligopeptidase catalytic domain-containing protein</fullName>
    </recommendedName>
</protein>
<feature type="domain" description="Peptidase S9 prolyl oligopeptidase catalytic" evidence="2">
    <location>
        <begin position="333"/>
        <end position="507"/>
    </location>
</feature>
<dbReference type="EMBL" id="BJYI01000025">
    <property type="protein sequence ID" value="GEN74063.1"/>
    <property type="molecule type" value="Genomic_DNA"/>
</dbReference>
<name>A0A511YFW3_9FLAO</name>
<dbReference type="AlphaFoldDB" id="A0A511YFW3"/>
<dbReference type="Pfam" id="PF00326">
    <property type="entry name" value="Peptidase_S9"/>
    <property type="match status" value="1"/>
</dbReference>
<comment type="caution">
    <text evidence="3">The sequence shown here is derived from an EMBL/GenBank/DDBJ whole genome shotgun (WGS) entry which is preliminary data.</text>
</comment>
<proteinExistence type="predicted"/>
<organism evidence="3 4">
    <name type="scientific">Chryseobacterium lathyri</name>
    <dbReference type="NCBI Taxonomy" id="395933"/>
    <lineage>
        <taxon>Bacteria</taxon>
        <taxon>Pseudomonadati</taxon>
        <taxon>Bacteroidota</taxon>
        <taxon>Flavobacteriia</taxon>
        <taxon>Flavobacteriales</taxon>
        <taxon>Weeksellaceae</taxon>
        <taxon>Chryseobacterium group</taxon>
        <taxon>Chryseobacterium</taxon>
    </lineage>
</organism>
<dbReference type="SUPFAM" id="SSF53474">
    <property type="entry name" value="alpha/beta-Hydrolases"/>
    <property type="match status" value="1"/>
</dbReference>
<dbReference type="Proteomes" id="UP000321150">
    <property type="component" value="Unassembled WGS sequence"/>
</dbReference>
<dbReference type="InterPro" id="IPR001375">
    <property type="entry name" value="Peptidase_S9_cat"/>
</dbReference>
<reference evidence="3 4" key="1">
    <citation type="submission" date="2019-07" db="EMBL/GenBank/DDBJ databases">
        <title>Whole genome shotgun sequence of Chryseobacterium lathyri NBRC 105250.</title>
        <authorList>
            <person name="Hosoyama A."/>
            <person name="Uohara A."/>
            <person name="Ohji S."/>
            <person name="Ichikawa N."/>
        </authorList>
    </citation>
    <scope>NUCLEOTIDE SEQUENCE [LARGE SCALE GENOMIC DNA]</scope>
    <source>
        <strain evidence="3 4">NBRC 105250</strain>
    </source>
</reference>
<dbReference type="PANTHER" id="PTHR42776">
    <property type="entry name" value="SERINE PEPTIDASE S9 FAMILY MEMBER"/>
    <property type="match status" value="1"/>
</dbReference>
<gene>
    <name evidence="3" type="ORF">CLA01_41350</name>
</gene>
<evidence type="ECO:0000313" key="3">
    <source>
        <dbReference type="EMBL" id="GEN74063.1"/>
    </source>
</evidence>
<accession>A0A511YFW3</accession>
<dbReference type="PANTHER" id="PTHR42776:SF27">
    <property type="entry name" value="DIPEPTIDYL PEPTIDASE FAMILY MEMBER 6"/>
    <property type="match status" value="1"/>
</dbReference>
<keyword evidence="1" id="KW-0378">Hydrolase</keyword>
<dbReference type="Gene3D" id="3.40.50.1820">
    <property type="entry name" value="alpha/beta hydrolase"/>
    <property type="match status" value="1"/>
</dbReference>
<dbReference type="InterPro" id="IPR029058">
    <property type="entry name" value="AB_hydrolase_fold"/>
</dbReference>
<sequence>MTRPGYFGETAIGNNLYLLYAVDKQQVDKMDKAGDKGSDELYLWNSSGNSYTKIADVDKQMVISPTGKYLVIQRAHKWQLYNTVTLKMEDLDAGEKMIPYFTSDTDILWVGGNRIARQDLNSKKITDLYRRTNVTIELIDFDKIGTELGYRRDFRKVDLTKSLVLQITDKSNDHTSYAYFRNRKLHVICPSTGDGITGFNKLGNKEDYFWVEENYNKRPRLVVKKGRSTPKVIYRSDPANEKFEQTELIRFSYNGSDGEKIKGNLFMPLNYDRTKKYPVVVHIYEKQEYMTKNFLRPSFSNSTGYSIPLLMDDGFAVLLADISQSDKGAGISAVESIHNALDEMQNFKNIDMSKIGLIGQSFGGYQTNFIATHSNRFAAYVSGAAVSDVIRTYYAYNHHFKAPDYYRYEGRQYWFRDTVAQNPEKYIKNNPIMSVQNVSAPMLLWTGTDDANVSPEGTKSMFIALRKYRKPVIALFYDKEKHVMGKYETQKDLTVRILDWFNYHLKDQINIPWIQKYIKNTQ</sequence>